<dbReference type="PANTHER" id="PTHR12001">
    <property type="entry name" value="GERANYLGERANYL PYROPHOSPHATE SYNTHASE"/>
    <property type="match status" value="1"/>
</dbReference>
<organism evidence="7 8">
    <name type="scientific">Microtetraspora malaysiensis</name>
    <dbReference type="NCBI Taxonomy" id="161358"/>
    <lineage>
        <taxon>Bacteria</taxon>
        <taxon>Bacillati</taxon>
        <taxon>Actinomycetota</taxon>
        <taxon>Actinomycetes</taxon>
        <taxon>Streptosporangiales</taxon>
        <taxon>Streptosporangiaceae</taxon>
        <taxon>Microtetraspora</taxon>
    </lineage>
</organism>
<reference evidence="7 8" key="1">
    <citation type="submission" date="2024-10" db="EMBL/GenBank/DDBJ databases">
        <title>The Natural Products Discovery Center: Release of the First 8490 Sequenced Strains for Exploring Actinobacteria Biosynthetic Diversity.</title>
        <authorList>
            <person name="Kalkreuter E."/>
            <person name="Kautsar S.A."/>
            <person name="Yang D."/>
            <person name="Bader C.D."/>
            <person name="Teijaro C.N."/>
            <person name="Fluegel L."/>
            <person name="Davis C.M."/>
            <person name="Simpson J.R."/>
            <person name="Lauterbach L."/>
            <person name="Steele A.D."/>
            <person name="Gui C."/>
            <person name="Meng S."/>
            <person name="Li G."/>
            <person name="Viehrig K."/>
            <person name="Ye F."/>
            <person name="Su P."/>
            <person name="Kiefer A.F."/>
            <person name="Nichols A."/>
            <person name="Cepeda A.J."/>
            <person name="Yan W."/>
            <person name="Fan B."/>
            <person name="Jiang Y."/>
            <person name="Adhikari A."/>
            <person name="Zheng C.-J."/>
            <person name="Schuster L."/>
            <person name="Cowan T.M."/>
            <person name="Smanski M.J."/>
            <person name="Chevrette M.G."/>
            <person name="De Carvalho L.P.S."/>
            <person name="Shen B."/>
        </authorList>
    </citation>
    <scope>NUCLEOTIDE SEQUENCE [LARGE SCALE GENOMIC DNA]</scope>
    <source>
        <strain evidence="7 8">NPDC002173</strain>
    </source>
</reference>
<dbReference type="PROSITE" id="PS00723">
    <property type="entry name" value="POLYPRENYL_SYNTHASE_1"/>
    <property type="match status" value="1"/>
</dbReference>
<keyword evidence="4" id="KW-0479">Metal-binding</keyword>
<sequence>MTVESDQASIGQAADTALAEVVGGAEETASGTAGEAVSKAVSETARRMRTLVDERLARFLDEHAAPVADPEVTTAYRLLRGFILGGGKRVRPLLCYWGWRGAGGADCDQIVSAGAALELCHAGLLIHDDIMDSSDLRRGHPTMHRSLAGLHPGLAARSFGQAAAILLGTLTLAWSDELLSGSGVEPSRLKRARALFDRLRTEVIAGQYLDILAQVRDLPTVEQALTVVRYKTAKYTVERPLQIGGALAGADPSLLDVYSRFGVPLGEAFQLRDDVLGMFGDPAQTGKPVLDDLREGKHTILIAHALQHASPAEAAHLRRWHGNPELTEEQAAGVRQIVIGTGALAHVELMIDGRAREAYDVLHSASIGPEARAGLAMLADGLIHRTR</sequence>
<evidence type="ECO:0000256" key="2">
    <source>
        <dbReference type="ARBA" id="ARBA00006706"/>
    </source>
</evidence>
<comment type="caution">
    <text evidence="7">The sequence shown here is derived from an EMBL/GenBank/DDBJ whole genome shotgun (WGS) entry which is preliminary data.</text>
</comment>
<proteinExistence type="inferred from homology"/>
<dbReference type="EC" id="2.5.1.-" evidence="7"/>
<evidence type="ECO:0000256" key="6">
    <source>
        <dbReference type="RuleBase" id="RU004466"/>
    </source>
</evidence>
<dbReference type="Proteomes" id="UP001602013">
    <property type="component" value="Unassembled WGS sequence"/>
</dbReference>
<dbReference type="CDD" id="cd00685">
    <property type="entry name" value="Trans_IPPS_HT"/>
    <property type="match status" value="1"/>
</dbReference>
<dbReference type="SFLD" id="SFLDS00005">
    <property type="entry name" value="Isoprenoid_Synthase_Type_I"/>
    <property type="match status" value="1"/>
</dbReference>
<evidence type="ECO:0000256" key="3">
    <source>
        <dbReference type="ARBA" id="ARBA00022679"/>
    </source>
</evidence>
<dbReference type="Gene3D" id="1.10.600.10">
    <property type="entry name" value="Farnesyl Diphosphate Synthase"/>
    <property type="match status" value="1"/>
</dbReference>
<dbReference type="Pfam" id="PF00348">
    <property type="entry name" value="polyprenyl_synt"/>
    <property type="match status" value="1"/>
</dbReference>
<evidence type="ECO:0000256" key="4">
    <source>
        <dbReference type="ARBA" id="ARBA00022723"/>
    </source>
</evidence>
<dbReference type="GO" id="GO:0016740">
    <property type="term" value="F:transferase activity"/>
    <property type="evidence" value="ECO:0007669"/>
    <property type="project" value="UniProtKB-KW"/>
</dbReference>
<dbReference type="EMBL" id="JBIASD010000006">
    <property type="protein sequence ID" value="MFF3666312.1"/>
    <property type="molecule type" value="Genomic_DNA"/>
</dbReference>
<accession>A0ABW6SMZ6</accession>
<evidence type="ECO:0000313" key="7">
    <source>
        <dbReference type="EMBL" id="MFF3666312.1"/>
    </source>
</evidence>
<dbReference type="SFLD" id="SFLDG01017">
    <property type="entry name" value="Polyprenyl_Transferase_Like"/>
    <property type="match status" value="1"/>
</dbReference>
<keyword evidence="3 6" id="KW-0808">Transferase</keyword>
<dbReference type="PANTHER" id="PTHR12001:SF85">
    <property type="entry name" value="SHORT CHAIN ISOPRENYL DIPHOSPHATE SYNTHASE"/>
    <property type="match status" value="1"/>
</dbReference>
<dbReference type="RefSeq" id="WP_387410748.1">
    <property type="nucleotide sequence ID" value="NZ_JBIASD010000006.1"/>
</dbReference>
<gene>
    <name evidence="7" type="ORF">ACFYXI_12015</name>
</gene>
<comment type="similarity">
    <text evidence="2 6">Belongs to the FPP/GGPP synthase family.</text>
</comment>
<dbReference type="InterPro" id="IPR008949">
    <property type="entry name" value="Isoprenoid_synthase_dom_sf"/>
</dbReference>
<evidence type="ECO:0000313" key="8">
    <source>
        <dbReference type="Proteomes" id="UP001602013"/>
    </source>
</evidence>
<dbReference type="PROSITE" id="PS00444">
    <property type="entry name" value="POLYPRENYL_SYNTHASE_2"/>
    <property type="match status" value="1"/>
</dbReference>
<dbReference type="InterPro" id="IPR000092">
    <property type="entry name" value="Polyprenyl_synt"/>
</dbReference>
<evidence type="ECO:0000256" key="1">
    <source>
        <dbReference type="ARBA" id="ARBA00001946"/>
    </source>
</evidence>
<evidence type="ECO:0000256" key="5">
    <source>
        <dbReference type="ARBA" id="ARBA00022842"/>
    </source>
</evidence>
<keyword evidence="5" id="KW-0460">Magnesium</keyword>
<name>A0ABW6SMZ6_9ACTN</name>
<comment type="cofactor">
    <cofactor evidence="1">
        <name>Mg(2+)</name>
        <dbReference type="ChEBI" id="CHEBI:18420"/>
    </cofactor>
</comment>
<protein>
    <submittedName>
        <fullName evidence="7">Polyprenyl synthetase family protein</fullName>
        <ecNumber evidence="7">2.5.1.-</ecNumber>
    </submittedName>
</protein>
<dbReference type="SUPFAM" id="SSF48576">
    <property type="entry name" value="Terpenoid synthases"/>
    <property type="match status" value="1"/>
</dbReference>
<dbReference type="InterPro" id="IPR033749">
    <property type="entry name" value="Polyprenyl_synt_CS"/>
</dbReference>
<keyword evidence="8" id="KW-1185">Reference proteome</keyword>